<dbReference type="GO" id="GO:0032259">
    <property type="term" value="P:methylation"/>
    <property type="evidence" value="ECO:0007669"/>
    <property type="project" value="UniProtKB-KW"/>
</dbReference>
<dbReference type="OrthoDB" id="9816309at2"/>
<comment type="catalytic activity">
    <reaction evidence="1">
        <text>ATP + protein L-histidine = ADP + protein N-phospho-L-histidine.</text>
        <dbReference type="EC" id="2.7.13.3"/>
    </reaction>
</comment>
<evidence type="ECO:0000256" key="8">
    <source>
        <dbReference type="PROSITE-ProRule" id="PRU00050"/>
    </source>
</evidence>
<evidence type="ECO:0000256" key="4">
    <source>
        <dbReference type="ARBA" id="ARBA00022679"/>
    </source>
</evidence>
<evidence type="ECO:0000256" key="2">
    <source>
        <dbReference type="ARBA" id="ARBA00012438"/>
    </source>
</evidence>
<evidence type="ECO:0000256" key="7">
    <source>
        <dbReference type="ARBA" id="ARBA00022840"/>
    </source>
</evidence>
<dbReference type="Gene3D" id="3.30.450.20">
    <property type="entry name" value="PAS domain"/>
    <property type="match status" value="2"/>
</dbReference>
<evidence type="ECO:0000259" key="11">
    <source>
        <dbReference type="PROSITE" id="PS50113"/>
    </source>
</evidence>
<evidence type="ECO:0000259" key="12">
    <source>
        <dbReference type="PROSITE" id="PS50122"/>
    </source>
</evidence>
<dbReference type="InterPro" id="IPR036890">
    <property type="entry name" value="HATPase_C_sf"/>
</dbReference>
<feature type="active site" evidence="8">
    <location>
        <position position="30"/>
    </location>
</feature>
<dbReference type="PROSITE" id="PS50122">
    <property type="entry name" value="CHEB"/>
    <property type="match status" value="1"/>
</dbReference>
<dbReference type="InterPro" id="IPR035909">
    <property type="entry name" value="CheB_C"/>
</dbReference>
<feature type="active site" evidence="8">
    <location>
        <position position="57"/>
    </location>
</feature>
<dbReference type="EMBL" id="CP031598">
    <property type="protein sequence ID" value="QEW27063.1"/>
    <property type="molecule type" value="Genomic_DNA"/>
</dbReference>
<dbReference type="Proteomes" id="UP000325785">
    <property type="component" value="Chromosome"/>
</dbReference>
<dbReference type="PRINTS" id="PR00996">
    <property type="entry name" value="CHERMTFRASE"/>
</dbReference>
<dbReference type="RefSeq" id="WP_057815155.1">
    <property type="nucleotide sequence ID" value="NZ_CP031598.1"/>
</dbReference>
<keyword evidence="16" id="KW-1185">Reference proteome</keyword>
<dbReference type="SUPFAM" id="SSF47757">
    <property type="entry name" value="Chemotaxis receptor methyltransferase CheR, N-terminal domain"/>
    <property type="match status" value="1"/>
</dbReference>
<dbReference type="InterPro" id="IPR011102">
    <property type="entry name" value="Sig_transdc_His_kinase_HWE"/>
</dbReference>
<feature type="domain" description="PAC" evidence="11">
    <location>
        <begin position="785"/>
        <end position="839"/>
    </location>
</feature>
<proteinExistence type="predicted"/>
<evidence type="ECO:0000313" key="14">
    <source>
        <dbReference type="EMBL" id="KRS18122.1"/>
    </source>
</evidence>
<dbReference type="GO" id="GO:0004673">
    <property type="term" value="F:protein histidine kinase activity"/>
    <property type="evidence" value="ECO:0007669"/>
    <property type="project" value="UniProtKB-EC"/>
</dbReference>
<dbReference type="AlphaFoldDB" id="A0A0T5PAR3"/>
<dbReference type="SUPFAM" id="SSF52738">
    <property type="entry name" value="Methylesterase CheB, C-terminal domain"/>
    <property type="match status" value="1"/>
</dbReference>
<feature type="active site" evidence="8">
    <location>
        <position position="149"/>
    </location>
</feature>
<dbReference type="InterPro" id="IPR000673">
    <property type="entry name" value="Sig_transdc_resp-reg_Me-estase"/>
</dbReference>
<name>A0A0T5PAR3_9RHOB</name>
<dbReference type="SMART" id="SM00911">
    <property type="entry name" value="HWE_HK"/>
    <property type="match status" value="1"/>
</dbReference>
<evidence type="ECO:0000256" key="6">
    <source>
        <dbReference type="ARBA" id="ARBA00022777"/>
    </source>
</evidence>
<evidence type="ECO:0000256" key="9">
    <source>
        <dbReference type="SAM" id="Coils"/>
    </source>
</evidence>
<dbReference type="Gene3D" id="3.30.565.10">
    <property type="entry name" value="Histidine kinase-like ATPase, C-terminal domain"/>
    <property type="match status" value="1"/>
</dbReference>
<evidence type="ECO:0000259" key="13">
    <source>
        <dbReference type="PROSITE" id="PS50123"/>
    </source>
</evidence>
<dbReference type="Gene3D" id="3.40.50.150">
    <property type="entry name" value="Vaccinia Virus protein VP39"/>
    <property type="match status" value="1"/>
</dbReference>
<keyword evidence="3" id="KW-0597">Phosphoprotein</keyword>
<dbReference type="EMBL" id="LAXI01000004">
    <property type="protein sequence ID" value="KRS18122.1"/>
    <property type="molecule type" value="Genomic_DNA"/>
</dbReference>
<evidence type="ECO:0000256" key="3">
    <source>
        <dbReference type="ARBA" id="ARBA00022553"/>
    </source>
</evidence>
<dbReference type="GO" id="GO:0005737">
    <property type="term" value="C:cytoplasm"/>
    <property type="evidence" value="ECO:0007669"/>
    <property type="project" value="InterPro"/>
</dbReference>
<keyword evidence="9" id="KW-0175">Coiled coil</keyword>
<dbReference type="EC" id="2.7.13.3" evidence="2"/>
<feature type="region of interest" description="Disordered" evidence="10">
    <location>
        <begin position="485"/>
        <end position="519"/>
    </location>
</feature>
<dbReference type="PANTHER" id="PTHR24422:SF27">
    <property type="entry name" value="PROTEIN-GLUTAMATE O-METHYLTRANSFERASE"/>
    <property type="match status" value="1"/>
</dbReference>
<dbReference type="InterPro" id="IPR050903">
    <property type="entry name" value="Bact_Chemotaxis_MeTrfase"/>
</dbReference>
<sequence length="1153" mass="128863">MKDSEEEENKPVEEREEDRKRLCIVGIGASAGGLEAIREMMTEARPESNLAYVVIQHLDPNHESLLAELLSRHTDLNVRQVSGGEKIEAGNLYIIPPGHGLSIKDSVLNLTDFAQPRGLRRPIDDFFESLALDQGRFAACVILSGTGADGSAGLRAIKEHGGLCLVQDPRTAKYEGMPTSAQSTGLVDFVRRPGELIHAIQQFYAHSFVDTVDRQLANTVEENLKDICGVVRNFVGHDFSGYKKSTLIRRVQRRIQVLDLADAHSYLQHIKSDPLECEVLFRDLLINVTRFFRDPEHFAALRAKSIRPLVENAGNGDEIRVWIPGCSSGEEAFSIAMMFADEMRSQKRAPKVQIFATDIDEQMLRIAREASYPQAALADIPEEMRDAFTIARDGRFQISSRIRDMIRFSVHSIVRDPPFSNIDLLSCRNLLIYFGDQLQGLALPIFHYSIKPGGTLFLGPSETVGRHDHAFRQVDQTARIFERNDGRPEYPLHLRGQSRPDTPRRPGLPEDTSGSLQPDWREDDAVQRILATYAPATLQVTTAGEILKTTGRLGKYLDYGTDQETNRFAPSIARPGVREAVSAIIRQVGKSKKRTISRDLVAKSEFGRQSFDLIAEPLDDGSILLVLRDTDRFEAFDDEDFENLDPMDSHVQSLEDELRSTRVRLHTTVEELETANEELKSSNEEMMSMNEELQSTNEELSTVNDELKSKVDELSVANADLSNFFASTALPLVVVDSDMSIRNFTDAIQSIYPFRGTDRGRPLSEVTSSLRHNEDVLTAARDVMKDGEVRHMRVTDRTEERTWSLVITPYRNRHDDVDGATLVFTEVTDALRLEEALKHEGERLRLALDVTSLSVWEYDPATETLKLDQMGQSLIELETNSLPLERFAAMAEADGGKAIKGAFRGARDEGEAIDMTFSVIVGDVQKRSMRLVGRRIKSHRADRILGVIFDVTSEEEAKSVRELMLREMNHRVKNMFSVISSMVRMAGRSSDNIDDLVEGIQARINALARSHDMTQRSRSGKRLRLEDAIRAALEPYGGQAEFGISGPGVILSSQELTSLSLLLHEWATNAAKYGVLGPASGRLDVAWKTQNDGSVELTWNEIHDQRVVPDDNGSGFGSTLVELAAAQLGGSVTVSFNDNERKMILVYVPENNE</sequence>
<reference evidence="14 16" key="1">
    <citation type="submission" date="2015-04" db="EMBL/GenBank/DDBJ databases">
        <title>The draft genome sequence of Roseovarius indicus B108T.</title>
        <authorList>
            <person name="Li G."/>
            <person name="Lai Q."/>
            <person name="Shao Z."/>
            <person name="Yan P."/>
        </authorList>
    </citation>
    <scope>NUCLEOTIDE SEQUENCE [LARGE SCALE GENOMIC DNA]</scope>
    <source>
        <strain evidence="14 16">B108</strain>
    </source>
</reference>
<dbReference type="CDD" id="cd16434">
    <property type="entry name" value="CheB-CheR_fusion"/>
    <property type="match status" value="1"/>
</dbReference>
<evidence type="ECO:0000313" key="16">
    <source>
        <dbReference type="Proteomes" id="UP000051401"/>
    </source>
</evidence>
<dbReference type="Proteomes" id="UP000051401">
    <property type="component" value="Unassembled WGS sequence"/>
</dbReference>
<dbReference type="STRING" id="540747.SAMN04488031_101473"/>
<keyword evidence="8" id="KW-0378">Hydrolase</keyword>
<feature type="domain" description="CheR-type methyltransferase" evidence="13">
    <location>
        <begin position="221"/>
        <end position="484"/>
    </location>
</feature>
<accession>A0A0T5PAR3</accession>
<evidence type="ECO:0000256" key="5">
    <source>
        <dbReference type="ARBA" id="ARBA00022741"/>
    </source>
</evidence>
<evidence type="ECO:0000256" key="10">
    <source>
        <dbReference type="SAM" id="MobiDB-lite"/>
    </source>
</evidence>
<reference evidence="15 17" key="2">
    <citation type="submission" date="2018-08" db="EMBL/GenBank/DDBJ databases">
        <title>Genetic Globetrotter - A new plasmid hitch-hiking vast phylogenetic and geographic distances.</title>
        <authorList>
            <person name="Vollmers J."/>
            <person name="Petersen J."/>
        </authorList>
    </citation>
    <scope>NUCLEOTIDE SEQUENCE [LARGE SCALE GENOMIC DNA]</scope>
    <source>
        <strain evidence="15 17">DSM 26383</strain>
    </source>
</reference>
<protein>
    <recommendedName>
        <fullName evidence="2">histidine kinase</fullName>
        <ecNumber evidence="2">2.7.13.3</ecNumber>
    </recommendedName>
</protein>
<dbReference type="Pfam" id="PF07536">
    <property type="entry name" value="HWE_HK"/>
    <property type="match status" value="1"/>
</dbReference>
<dbReference type="Pfam" id="PF13596">
    <property type="entry name" value="PAS_10"/>
    <property type="match status" value="1"/>
</dbReference>
<dbReference type="Pfam" id="PF03705">
    <property type="entry name" value="CheR_N"/>
    <property type="match status" value="1"/>
</dbReference>
<dbReference type="GO" id="GO:0000156">
    <property type="term" value="F:phosphorelay response regulator activity"/>
    <property type="evidence" value="ECO:0007669"/>
    <property type="project" value="InterPro"/>
</dbReference>
<feature type="domain" description="CheB-type methylesterase" evidence="12">
    <location>
        <begin position="24"/>
        <end position="207"/>
    </location>
</feature>
<dbReference type="PATRIC" id="fig|540747.5.peg.4415"/>
<evidence type="ECO:0000313" key="17">
    <source>
        <dbReference type="Proteomes" id="UP000325785"/>
    </source>
</evidence>
<dbReference type="InterPro" id="IPR000700">
    <property type="entry name" value="PAS-assoc_C"/>
</dbReference>
<dbReference type="InterPro" id="IPR022641">
    <property type="entry name" value="CheR_N"/>
</dbReference>
<keyword evidence="8" id="KW-0145">Chemotaxis</keyword>
<dbReference type="GO" id="GO:0005524">
    <property type="term" value="F:ATP binding"/>
    <property type="evidence" value="ECO:0007669"/>
    <property type="project" value="UniProtKB-KW"/>
</dbReference>
<dbReference type="Gene3D" id="3.40.50.180">
    <property type="entry name" value="Methylesterase CheB, C-terminal domain"/>
    <property type="match status" value="1"/>
</dbReference>
<dbReference type="GO" id="GO:0008984">
    <property type="term" value="F:protein-glutamate methylesterase activity"/>
    <property type="evidence" value="ECO:0007669"/>
    <property type="project" value="InterPro"/>
</dbReference>
<keyword evidence="15" id="KW-0489">Methyltransferase</keyword>
<dbReference type="PROSITE" id="PS50123">
    <property type="entry name" value="CHER"/>
    <property type="match status" value="1"/>
</dbReference>
<feature type="coiled-coil region" evidence="9">
    <location>
        <begin position="651"/>
        <end position="717"/>
    </location>
</feature>
<dbReference type="GO" id="GO:0008757">
    <property type="term" value="F:S-adenosylmethionine-dependent methyltransferase activity"/>
    <property type="evidence" value="ECO:0007669"/>
    <property type="project" value="InterPro"/>
</dbReference>
<dbReference type="PANTHER" id="PTHR24422">
    <property type="entry name" value="CHEMOTAXIS PROTEIN METHYLTRANSFERASE"/>
    <property type="match status" value="1"/>
</dbReference>
<dbReference type="GO" id="GO:0006935">
    <property type="term" value="P:chemotaxis"/>
    <property type="evidence" value="ECO:0007669"/>
    <property type="project" value="UniProtKB-UniRule"/>
</dbReference>
<dbReference type="InterPro" id="IPR000780">
    <property type="entry name" value="CheR_MeTrfase"/>
</dbReference>
<dbReference type="InterPro" id="IPR022642">
    <property type="entry name" value="CheR_C"/>
</dbReference>
<evidence type="ECO:0000313" key="15">
    <source>
        <dbReference type="EMBL" id="QEW27063.1"/>
    </source>
</evidence>
<dbReference type="InterPro" id="IPR029063">
    <property type="entry name" value="SAM-dependent_MTases_sf"/>
</dbReference>
<keyword evidence="4 15" id="KW-0808">Transferase</keyword>
<keyword evidence="7" id="KW-0067">ATP-binding</keyword>
<dbReference type="Pfam" id="PF01739">
    <property type="entry name" value="CheR"/>
    <property type="match status" value="1"/>
</dbReference>
<dbReference type="SMART" id="SM00138">
    <property type="entry name" value="MeTrc"/>
    <property type="match status" value="1"/>
</dbReference>
<keyword evidence="5" id="KW-0547">Nucleotide-binding</keyword>
<gene>
    <name evidence="15" type="primary">cheR_2</name>
    <name evidence="15" type="ORF">RIdsm_02872</name>
    <name evidence="14" type="ORF">XM52_08140</name>
</gene>
<dbReference type="SUPFAM" id="SSF53335">
    <property type="entry name" value="S-adenosyl-L-methionine-dependent methyltransferases"/>
    <property type="match status" value="1"/>
</dbReference>
<evidence type="ECO:0000256" key="1">
    <source>
        <dbReference type="ARBA" id="ARBA00000085"/>
    </source>
</evidence>
<dbReference type="KEGG" id="rid:RIdsm_02872"/>
<keyword evidence="6" id="KW-0418">Kinase</keyword>
<organism evidence="14 16">
    <name type="scientific">Roseovarius indicus</name>
    <dbReference type="NCBI Taxonomy" id="540747"/>
    <lineage>
        <taxon>Bacteria</taxon>
        <taxon>Pseudomonadati</taxon>
        <taxon>Pseudomonadota</taxon>
        <taxon>Alphaproteobacteria</taxon>
        <taxon>Rhodobacterales</taxon>
        <taxon>Roseobacteraceae</taxon>
        <taxon>Roseovarius</taxon>
    </lineage>
</organism>
<dbReference type="Pfam" id="PF01339">
    <property type="entry name" value="CheB_methylest"/>
    <property type="match status" value="1"/>
</dbReference>
<dbReference type="PROSITE" id="PS50113">
    <property type="entry name" value="PAC"/>
    <property type="match status" value="1"/>
</dbReference>